<reference evidence="6 7" key="1">
    <citation type="submission" date="2016-10" db="EMBL/GenBank/DDBJ databases">
        <authorList>
            <person name="Varghese N."/>
            <person name="Submissions S."/>
        </authorList>
    </citation>
    <scope>NUCLEOTIDE SEQUENCE [LARGE SCALE GENOMIC DNA]</scope>
    <source>
        <strain evidence="7">ATCC 20501</strain>
        <strain evidence="5 6">CGMCC 4.3529</strain>
    </source>
</reference>
<keyword evidence="6" id="KW-1185">Reference proteome</keyword>
<evidence type="ECO:0000256" key="2">
    <source>
        <dbReference type="SAM" id="Phobius"/>
    </source>
</evidence>
<keyword evidence="2" id="KW-0812">Transmembrane</keyword>
<keyword evidence="2" id="KW-0472">Membrane</keyword>
<feature type="transmembrane region" description="Helical" evidence="2">
    <location>
        <begin position="121"/>
        <end position="136"/>
    </location>
</feature>
<accession>A0A1H5XXU9</accession>
<dbReference type="InterPro" id="IPR027383">
    <property type="entry name" value="Znf_put"/>
</dbReference>
<evidence type="ECO:0000313" key="5">
    <source>
        <dbReference type="EMBL" id="SFF10335.1"/>
    </source>
</evidence>
<dbReference type="EMBL" id="FNVB01000002">
    <property type="protein sequence ID" value="SEG16531.1"/>
    <property type="molecule type" value="Genomic_DNA"/>
</dbReference>
<dbReference type="Proteomes" id="UP000199690">
    <property type="component" value="Unassembled WGS sequence"/>
</dbReference>
<dbReference type="EMBL" id="FOME01000019">
    <property type="protein sequence ID" value="SFF10335.1"/>
    <property type="molecule type" value="Genomic_DNA"/>
</dbReference>
<accession>A0A1I2FY62</accession>
<name>A0A1H5XXU9_9PSEU</name>
<dbReference type="AlphaFoldDB" id="A0A1H5XXU9"/>
<dbReference type="Proteomes" id="UP000236729">
    <property type="component" value="Unassembled WGS sequence"/>
</dbReference>
<proteinExistence type="predicted"/>
<evidence type="ECO:0000313" key="6">
    <source>
        <dbReference type="Proteomes" id="UP000199690"/>
    </source>
</evidence>
<reference evidence="4" key="2">
    <citation type="submission" date="2016-10" db="EMBL/GenBank/DDBJ databases">
        <authorList>
            <person name="de Groot N.N."/>
        </authorList>
    </citation>
    <scope>NUCLEOTIDE SEQUENCE [LARGE SCALE GENOMIC DNA]</scope>
    <source>
        <strain evidence="4">ATCC 20501</strain>
    </source>
</reference>
<keyword evidence="2" id="KW-1133">Transmembrane helix</keyword>
<feature type="region of interest" description="Disordered" evidence="1">
    <location>
        <begin position="196"/>
        <end position="237"/>
    </location>
</feature>
<feature type="transmembrane region" description="Helical" evidence="2">
    <location>
        <begin position="80"/>
        <end position="101"/>
    </location>
</feature>
<dbReference type="SMR" id="A0A1H5XXU9"/>
<evidence type="ECO:0000256" key="1">
    <source>
        <dbReference type="SAM" id="MobiDB-lite"/>
    </source>
</evidence>
<protein>
    <submittedName>
        <fullName evidence="4">Predicted anti-sigma-YlaC factor YlaD, contains Zn-finger domain</fullName>
    </submittedName>
</protein>
<sequence>MDVDCSHIREGISARVDGEEPPLPAERLDEHLARCSDCREWQRGVLELTRRLRVRPAEPVPDLVAEVLAARPARRRWPGLLLGAVAACQLLLGLVQVTGLVDLGHGGHAGSMSAHLFNESTAWNLALGVGLLLSALRPRTAAGLLPVLSAFLVVLAGFSVVDLLNDAVPATRLLSHGFLVAGLVLLMVVRREHRDAPKPDAAAPPEHRVSAGRAAEPPEEDGGSERQHLRPVSHHAA</sequence>
<organism evidence="4 7">
    <name type="scientific">Saccharopolyspora kobensis</name>
    <dbReference type="NCBI Taxonomy" id="146035"/>
    <lineage>
        <taxon>Bacteria</taxon>
        <taxon>Bacillati</taxon>
        <taxon>Actinomycetota</taxon>
        <taxon>Actinomycetes</taxon>
        <taxon>Pseudonocardiales</taxon>
        <taxon>Pseudonocardiaceae</taxon>
        <taxon>Saccharopolyspora</taxon>
    </lineage>
</organism>
<dbReference type="RefSeq" id="WP_093358134.1">
    <property type="nucleotide sequence ID" value="NZ_FNVB01000002.1"/>
</dbReference>
<evidence type="ECO:0000313" key="4">
    <source>
        <dbReference type="EMBL" id="SEG16531.1"/>
    </source>
</evidence>
<feature type="transmembrane region" description="Helical" evidence="2">
    <location>
        <begin position="143"/>
        <end position="161"/>
    </location>
</feature>
<feature type="transmembrane region" description="Helical" evidence="2">
    <location>
        <begin position="173"/>
        <end position="189"/>
    </location>
</feature>
<gene>
    <name evidence="4" type="ORF">SAMN02982929_01680</name>
    <name evidence="5" type="ORF">SAMN05216506_11962</name>
</gene>
<evidence type="ECO:0000259" key="3">
    <source>
        <dbReference type="Pfam" id="PF13490"/>
    </source>
</evidence>
<feature type="domain" description="Putative zinc-finger" evidence="3">
    <location>
        <begin position="5"/>
        <end position="39"/>
    </location>
</feature>
<evidence type="ECO:0000313" key="7">
    <source>
        <dbReference type="Proteomes" id="UP000236729"/>
    </source>
</evidence>
<dbReference type="Pfam" id="PF13490">
    <property type="entry name" value="zf-HC2"/>
    <property type="match status" value="1"/>
</dbReference>